<accession>A0A0D7A9R1</accession>
<dbReference type="AlphaFoldDB" id="A0A0D7A9R1"/>
<evidence type="ECO:0000313" key="3">
    <source>
        <dbReference type="Proteomes" id="UP000054144"/>
    </source>
</evidence>
<protein>
    <recommendedName>
        <fullName evidence="4">F-box domain-containing protein</fullName>
    </recommendedName>
</protein>
<dbReference type="OrthoDB" id="3220023at2759"/>
<reference evidence="2 3" key="1">
    <citation type="journal article" date="2015" name="Fungal Genet. Biol.">
        <title>Evolution of novel wood decay mechanisms in Agaricales revealed by the genome sequences of Fistulina hepatica and Cylindrobasidium torrendii.</title>
        <authorList>
            <person name="Floudas D."/>
            <person name="Held B.W."/>
            <person name="Riley R."/>
            <person name="Nagy L.G."/>
            <person name="Koehler G."/>
            <person name="Ransdell A.S."/>
            <person name="Younus H."/>
            <person name="Chow J."/>
            <person name="Chiniquy J."/>
            <person name="Lipzen A."/>
            <person name="Tritt A."/>
            <person name="Sun H."/>
            <person name="Haridas S."/>
            <person name="LaButti K."/>
            <person name="Ohm R.A."/>
            <person name="Kues U."/>
            <person name="Blanchette R.A."/>
            <person name="Grigoriev I.V."/>
            <person name="Minto R.E."/>
            <person name="Hibbett D.S."/>
        </authorList>
    </citation>
    <scope>NUCLEOTIDE SEQUENCE [LARGE SCALE GENOMIC DNA]</scope>
    <source>
        <strain evidence="2 3">ATCC 64428</strain>
    </source>
</reference>
<keyword evidence="3" id="KW-1185">Reference proteome</keyword>
<name>A0A0D7A9R1_9AGAR</name>
<dbReference type="Proteomes" id="UP000054144">
    <property type="component" value="Unassembled WGS sequence"/>
</dbReference>
<sequence>MADSGEDKRNSVKPPGATDAQSKMKLRLPKRRRLNRSTQKEVPSDFAPHFERLPIELLTEILMYTGSSKNVLAVARCSKYLCNTLLDSRSQGIWKVARTTCGLPDPPPIFTDASYAAFVFDEGECQFCKRVISDMYSSFALRLSALTHVGTGNAATIQAHRDILSWTLVCENVDLFVSGVPSSSQIAILFKHDWDLAVHEYNQQTASVEVEAYIAGRAAQIARKNALMLFYKQLHTWKVRYIADTERIREANKAFIKTMAANEGINLWILTNTPSIVNLIRMKNSALEEVTDMDIRVIRTRLDEELRRGVDRRADRALTKAVMAAKDNVDKHYAALKSIGQVPMSLSTFRGLQIMTEMVSVRSSADLSQPPVSDIIAKQIKDWVAAAREDLGVRLGTPQWKATPDKLHPVERVTALFRCQRCDALPQDAEYHDNGCFDFKAACAHECRLSDPIRKPERWAAKQFSKDEKACLSSEQWHKPRWNSICRFFSWTPRARRLSDIRKTMHSLFAIHAIRLSCCMRRVCHRHESMSLALADVNTLAEHRVHKFGLCKRLLGDSETARKYREKMIFQCTHCQARAKQQDTSQEHGVASEGGRCDSNDVVRSMDPARLFNFNGLRSHLQMKHNVNMIRDEDFSVAEKLRWPANS</sequence>
<evidence type="ECO:0000256" key="1">
    <source>
        <dbReference type="SAM" id="MobiDB-lite"/>
    </source>
</evidence>
<gene>
    <name evidence="2" type="ORF">FISHEDRAFT_59685</name>
</gene>
<evidence type="ECO:0000313" key="2">
    <source>
        <dbReference type="EMBL" id="KIY47405.1"/>
    </source>
</evidence>
<feature type="compositionally biased region" description="Basic and acidic residues" evidence="1">
    <location>
        <begin position="1"/>
        <end position="10"/>
    </location>
</feature>
<proteinExistence type="predicted"/>
<feature type="region of interest" description="Disordered" evidence="1">
    <location>
        <begin position="1"/>
        <end position="41"/>
    </location>
</feature>
<evidence type="ECO:0008006" key="4">
    <source>
        <dbReference type="Google" id="ProtNLM"/>
    </source>
</evidence>
<organism evidence="2 3">
    <name type="scientific">Fistulina hepatica ATCC 64428</name>
    <dbReference type="NCBI Taxonomy" id="1128425"/>
    <lineage>
        <taxon>Eukaryota</taxon>
        <taxon>Fungi</taxon>
        <taxon>Dikarya</taxon>
        <taxon>Basidiomycota</taxon>
        <taxon>Agaricomycotina</taxon>
        <taxon>Agaricomycetes</taxon>
        <taxon>Agaricomycetidae</taxon>
        <taxon>Agaricales</taxon>
        <taxon>Fistulinaceae</taxon>
        <taxon>Fistulina</taxon>
    </lineage>
</organism>
<dbReference type="EMBL" id="KN881942">
    <property type="protein sequence ID" value="KIY47405.1"/>
    <property type="molecule type" value="Genomic_DNA"/>
</dbReference>
<feature type="compositionally biased region" description="Basic residues" evidence="1">
    <location>
        <begin position="24"/>
        <end position="35"/>
    </location>
</feature>